<gene>
    <name evidence="2" type="ORF">QVD17_28364</name>
</gene>
<protein>
    <submittedName>
        <fullName evidence="2">Uncharacterized protein</fullName>
    </submittedName>
</protein>
<comment type="caution">
    <text evidence="2">The sequence shown here is derived from an EMBL/GenBank/DDBJ whole genome shotgun (WGS) entry which is preliminary data.</text>
</comment>
<organism evidence="2 3">
    <name type="scientific">Tagetes erecta</name>
    <name type="common">African marigold</name>
    <dbReference type="NCBI Taxonomy" id="13708"/>
    <lineage>
        <taxon>Eukaryota</taxon>
        <taxon>Viridiplantae</taxon>
        <taxon>Streptophyta</taxon>
        <taxon>Embryophyta</taxon>
        <taxon>Tracheophyta</taxon>
        <taxon>Spermatophyta</taxon>
        <taxon>Magnoliopsida</taxon>
        <taxon>eudicotyledons</taxon>
        <taxon>Gunneridae</taxon>
        <taxon>Pentapetalae</taxon>
        <taxon>asterids</taxon>
        <taxon>campanulids</taxon>
        <taxon>Asterales</taxon>
        <taxon>Asteraceae</taxon>
        <taxon>Asteroideae</taxon>
        <taxon>Heliantheae alliance</taxon>
        <taxon>Tageteae</taxon>
        <taxon>Tagetes</taxon>
    </lineage>
</organism>
<evidence type="ECO:0000313" key="3">
    <source>
        <dbReference type="Proteomes" id="UP001229421"/>
    </source>
</evidence>
<accession>A0AAD8KEX5</accession>
<sequence length="129" mass="14842">MIWLTLLLSTSFVPSPWYVDSPVSPFFFLEWQDTRVWEDISDMEAVAKIFEHEKDVENAAHQQSGIATDMILLSKLSQHDSASECSIHSKEDNESVSNKGSITHIPIKYKKMGNEQVVSKHRDFNRPLY</sequence>
<proteinExistence type="predicted"/>
<evidence type="ECO:0000313" key="2">
    <source>
        <dbReference type="EMBL" id="KAK1419202.1"/>
    </source>
</evidence>
<reference evidence="2" key="1">
    <citation type="journal article" date="2023" name="bioRxiv">
        <title>Improved chromosome-level genome assembly for marigold (Tagetes erecta).</title>
        <authorList>
            <person name="Jiang F."/>
            <person name="Yuan L."/>
            <person name="Wang S."/>
            <person name="Wang H."/>
            <person name="Xu D."/>
            <person name="Wang A."/>
            <person name="Fan W."/>
        </authorList>
    </citation>
    <scope>NUCLEOTIDE SEQUENCE</scope>
    <source>
        <strain evidence="2">WSJ</strain>
        <tissue evidence="2">Leaf</tissue>
    </source>
</reference>
<feature type="signal peptide" evidence="1">
    <location>
        <begin position="1"/>
        <end position="18"/>
    </location>
</feature>
<dbReference type="AlphaFoldDB" id="A0AAD8KEX5"/>
<keyword evidence="1" id="KW-0732">Signal</keyword>
<dbReference type="Proteomes" id="UP001229421">
    <property type="component" value="Unassembled WGS sequence"/>
</dbReference>
<evidence type="ECO:0000256" key="1">
    <source>
        <dbReference type="SAM" id="SignalP"/>
    </source>
</evidence>
<feature type="chain" id="PRO_5042110882" evidence="1">
    <location>
        <begin position="19"/>
        <end position="129"/>
    </location>
</feature>
<keyword evidence="3" id="KW-1185">Reference proteome</keyword>
<dbReference type="EMBL" id="JAUHHV010000007">
    <property type="protein sequence ID" value="KAK1419202.1"/>
    <property type="molecule type" value="Genomic_DNA"/>
</dbReference>
<name>A0AAD8KEX5_TARER</name>